<name>A0A1I6KLM1_9FIRM</name>
<protein>
    <submittedName>
        <fullName evidence="1">Uncharacterized protein</fullName>
    </submittedName>
</protein>
<organism evidence="1 2">
    <name type="scientific">[Clostridium] aminophilum</name>
    <dbReference type="NCBI Taxonomy" id="1526"/>
    <lineage>
        <taxon>Bacteria</taxon>
        <taxon>Bacillati</taxon>
        <taxon>Bacillota</taxon>
        <taxon>Clostridia</taxon>
        <taxon>Lachnospirales</taxon>
        <taxon>Lachnospiraceae</taxon>
    </lineage>
</organism>
<sequence length="52" mass="5967">MGELKDISFSPEAEKMAVKLAAFDIMKQLRKAGKITEEELRYIAEKRNLPVE</sequence>
<proteinExistence type="predicted"/>
<accession>A0A1I6KLM1</accession>
<gene>
    <name evidence="1" type="ORF">SAMN02910262_02647</name>
</gene>
<dbReference type="Proteomes" id="UP000214760">
    <property type="component" value="Unassembled WGS sequence"/>
</dbReference>
<dbReference type="AlphaFoldDB" id="A0A1I6KLM1"/>
<evidence type="ECO:0000313" key="2">
    <source>
        <dbReference type="Proteomes" id="UP000214760"/>
    </source>
</evidence>
<evidence type="ECO:0000313" key="1">
    <source>
        <dbReference type="EMBL" id="SFR92153.1"/>
    </source>
</evidence>
<dbReference type="RefSeq" id="WP_154661391.1">
    <property type="nucleotide sequence ID" value="NZ_FOZC01000025.1"/>
</dbReference>
<dbReference type="EMBL" id="FOZC01000025">
    <property type="protein sequence ID" value="SFR92153.1"/>
    <property type="molecule type" value="Genomic_DNA"/>
</dbReference>
<reference evidence="1 2" key="1">
    <citation type="submission" date="2016-10" db="EMBL/GenBank/DDBJ databases">
        <authorList>
            <person name="de Groot N.N."/>
        </authorList>
    </citation>
    <scope>NUCLEOTIDE SEQUENCE [LARGE SCALE GENOMIC DNA]</scope>
    <source>
        <strain evidence="1 2">F</strain>
    </source>
</reference>